<sequence>MNQQRRNMGERTFQIVNYSFLTMISFSFIIPFLVVLATSFVSENELIARGNFILIPRDLDFTAYNLLLSKGSLIYNAYGITFLRVLIGTTLNLVFTAMMAYGLARRDLPGRNGLITFVFITMLIGGGLVPNYLLMKSIHLLDTFWVMIIPGLISSWNLIVMRNFFMQIPMEIEESAIIDGASPLGVLVRIVFPLSLPTFATIGLFYAVGHWNAWFDAAIYINNTQMHPLQLILRQVVLSMTSEELNTTMTAGMMERPTAQSLKAAAIIVTTVPILFVYPFLQKYFVKGVLTGSIKG</sequence>
<feature type="transmembrane region" description="Helical" evidence="7">
    <location>
        <begin position="20"/>
        <end position="41"/>
    </location>
</feature>
<feature type="transmembrane region" description="Helical" evidence="7">
    <location>
        <begin position="113"/>
        <end position="132"/>
    </location>
</feature>
<dbReference type="Proteomes" id="UP000250369">
    <property type="component" value="Unassembled WGS sequence"/>
</dbReference>
<comment type="caution">
    <text evidence="9">The sequence shown here is derived from an EMBL/GenBank/DDBJ whole genome shotgun (WGS) entry which is preliminary data.</text>
</comment>
<evidence type="ECO:0000313" key="10">
    <source>
        <dbReference type="Proteomes" id="UP000250369"/>
    </source>
</evidence>
<dbReference type="PANTHER" id="PTHR43744">
    <property type="entry name" value="ABC TRANSPORTER PERMEASE PROTEIN MG189-RELATED-RELATED"/>
    <property type="match status" value="1"/>
</dbReference>
<gene>
    <name evidence="9" type="ORF">DQG23_11370</name>
</gene>
<name>A0A329MNA5_9BACL</name>
<evidence type="ECO:0000256" key="5">
    <source>
        <dbReference type="ARBA" id="ARBA00022989"/>
    </source>
</evidence>
<evidence type="ECO:0000256" key="2">
    <source>
        <dbReference type="ARBA" id="ARBA00022448"/>
    </source>
</evidence>
<evidence type="ECO:0000256" key="1">
    <source>
        <dbReference type="ARBA" id="ARBA00004651"/>
    </source>
</evidence>
<reference evidence="9 10" key="1">
    <citation type="journal article" date="2009" name="Int. J. Syst. Evol. Microbiol.">
        <title>Paenibacillus contaminans sp. nov., isolated from a contaminated laboratory plate.</title>
        <authorList>
            <person name="Chou J.H."/>
            <person name="Lee J.H."/>
            <person name="Lin M.C."/>
            <person name="Chang P.S."/>
            <person name="Arun A.B."/>
            <person name="Young C.C."/>
            <person name="Chen W.M."/>
        </authorList>
    </citation>
    <scope>NUCLEOTIDE SEQUENCE [LARGE SCALE GENOMIC DNA]</scope>
    <source>
        <strain evidence="9 10">CKOBP-6</strain>
    </source>
</reference>
<organism evidence="9 10">
    <name type="scientific">Paenibacillus contaminans</name>
    <dbReference type="NCBI Taxonomy" id="450362"/>
    <lineage>
        <taxon>Bacteria</taxon>
        <taxon>Bacillati</taxon>
        <taxon>Bacillota</taxon>
        <taxon>Bacilli</taxon>
        <taxon>Bacillales</taxon>
        <taxon>Paenibacillaceae</taxon>
        <taxon>Paenibacillus</taxon>
    </lineage>
</organism>
<evidence type="ECO:0000256" key="7">
    <source>
        <dbReference type="SAM" id="Phobius"/>
    </source>
</evidence>
<comment type="subcellular location">
    <subcellularLocation>
        <location evidence="1">Cell membrane</location>
        <topology evidence="1">Multi-pass membrane protein</topology>
    </subcellularLocation>
</comment>
<feature type="transmembrane region" description="Helical" evidence="7">
    <location>
        <begin position="262"/>
        <end position="281"/>
    </location>
</feature>
<dbReference type="OrthoDB" id="157184at2"/>
<evidence type="ECO:0000256" key="6">
    <source>
        <dbReference type="ARBA" id="ARBA00023136"/>
    </source>
</evidence>
<dbReference type="Gene3D" id="1.10.3720.10">
    <property type="entry name" value="MetI-like"/>
    <property type="match status" value="1"/>
</dbReference>
<dbReference type="GO" id="GO:0005886">
    <property type="term" value="C:plasma membrane"/>
    <property type="evidence" value="ECO:0007669"/>
    <property type="project" value="UniProtKB-SubCell"/>
</dbReference>
<dbReference type="EMBL" id="QMFB01000005">
    <property type="protein sequence ID" value="RAV21254.1"/>
    <property type="molecule type" value="Genomic_DNA"/>
</dbReference>
<evidence type="ECO:0000256" key="4">
    <source>
        <dbReference type="ARBA" id="ARBA00022692"/>
    </source>
</evidence>
<keyword evidence="10" id="KW-1185">Reference proteome</keyword>
<dbReference type="InterPro" id="IPR000515">
    <property type="entry name" value="MetI-like"/>
</dbReference>
<dbReference type="PROSITE" id="PS50928">
    <property type="entry name" value="ABC_TM1"/>
    <property type="match status" value="1"/>
</dbReference>
<keyword evidence="2" id="KW-0813">Transport</keyword>
<dbReference type="RefSeq" id="WP_113030957.1">
    <property type="nucleotide sequence ID" value="NZ_QMFB01000005.1"/>
</dbReference>
<dbReference type="GO" id="GO:0055085">
    <property type="term" value="P:transmembrane transport"/>
    <property type="evidence" value="ECO:0007669"/>
    <property type="project" value="InterPro"/>
</dbReference>
<feature type="domain" description="ABC transmembrane type-1" evidence="8">
    <location>
        <begin position="78"/>
        <end position="281"/>
    </location>
</feature>
<dbReference type="PANTHER" id="PTHR43744:SF9">
    <property type="entry name" value="POLYGALACTURONAN_RHAMNOGALACTURONAN TRANSPORT SYSTEM PERMEASE PROTEIN YTCP"/>
    <property type="match status" value="1"/>
</dbReference>
<dbReference type="CDD" id="cd06261">
    <property type="entry name" value="TM_PBP2"/>
    <property type="match status" value="1"/>
</dbReference>
<feature type="transmembrane region" description="Helical" evidence="7">
    <location>
        <begin position="186"/>
        <end position="208"/>
    </location>
</feature>
<dbReference type="InterPro" id="IPR035906">
    <property type="entry name" value="MetI-like_sf"/>
</dbReference>
<evidence type="ECO:0000259" key="8">
    <source>
        <dbReference type="PROSITE" id="PS50928"/>
    </source>
</evidence>
<protein>
    <submittedName>
        <fullName evidence="9">Carbohydrate ABC transporter permease</fullName>
    </submittedName>
</protein>
<evidence type="ECO:0000313" key="9">
    <source>
        <dbReference type="EMBL" id="RAV21254.1"/>
    </source>
</evidence>
<keyword evidence="6 7" id="KW-0472">Membrane</keyword>
<feature type="transmembrane region" description="Helical" evidence="7">
    <location>
        <begin position="144"/>
        <end position="165"/>
    </location>
</feature>
<keyword evidence="5 7" id="KW-1133">Transmembrane helix</keyword>
<evidence type="ECO:0000256" key="3">
    <source>
        <dbReference type="ARBA" id="ARBA00022475"/>
    </source>
</evidence>
<dbReference type="SUPFAM" id="SSF161098">
    <property type="entry name" value="MetI-like"/>
    <property type="match status" value="1"/>
</dbReference>
<accession>A0A329MNA5</accession>
<proteinExistence type="predicted"/>
<feature type="transmembrane region" description="Helical" evidence="7">
    <location>
        <begin position="77"/>
        <end position="101"/>
    </location>
</feature>
<dbReference type="AlphaFoldDB" id="A0A329MNA5"/>
<keyword evidence="4 7" id="KW-0812">Transmembrane</keyword>
<keyword evidence="3" id="KW-1003">Cell membrane</keyword>